<dbReference type="InterPro" id="IPR036361">
    <property type="entry name" value="SAP_dom_sf"/>
</dbReference>
<organism evidence="1 2">
    <name type="scientific">Paramuricea clavata</name>
    <name type="common">Red gorgonian</name>
    <name type="synonym">Violescent sea-whip</name>
    <dbReference type="NCBI Taxonomy" id="317549"/>
    <lineage>
        <taxon>Eukaryota</taxon>
        <taxon>Metazoa</taxon>
        <taxon>Cnidaria</taxon>
        <taxon>Anthozoa</taxon>
        <taxon>Octocorallia</taxon>
        <taxon>Malacalcyonacea</taxon>
        <taxon>Plexauridae</taxon>
        <taxon>Paramuricea</taxon>
    </lineage>
</organism>
<accession>A0A6S7GC17</accession>
<evidence type="ECO:0000313" key="2">
    <source>
        <dbReference type="Proteomes" id="UP001152795"/>
    </source>
</evidence>
<reference evidence="1" key="1">
    <citation type="submission" date="2020-04" db="EMBL/GenBank/DDBJ databases">
        <authorList>
            <person name="Alioto T."/>
            <person name="Alioto T."/>
            <person name="Gomez Garrido J."/>
        </authorList>
    </citation>
    <scope>NUCLEOTIDE SEQUENCE</scope>
    <source>
        <strain evidence="1">A484AB</strain>
    </source>
</reference>
<comment type="caution">
    <text evidence="1">The sequence shown here is derived from an EMBL/GenBank/DDBJ whole genome shotgun (WGS) entry which is preliminary data.</text>
</comment>
<dbReference type="Pfam" id="PF02037">
    <property type="entry name" value="SAP"/>
    <property type="match status" value="1"/>
</dbReference>
<proteinExistence type="predicted"/>
<dbReference type="Proteomes" id="UP001152795">
    <property type="component" value="Unassembled WGS sequence"/>
</dbReference>
<protein>
    <submittedName>
        <fullName evidence="1">Uncharacterized protein</fullName>
    </submittedName>
</protein>
<dbReference type="SUPFAM" id="SSF68906">
    <property type="entry name" value="SAP domain"/>
    <property type="match status" value="1"/>
</dbReference>
<sequence>MADGHDALCIDGEDISELKVTELKKALLKERGLKISGNKPVFKERLIKYIAVYGTERNKTVDPSSESCSNEISPDLPVFKQLPSGFPNKEVYNIKGPEFCNFVLSSYEEAMKWRKNLFTVPSGKARKDFINLLGEWLIRFNNEDAFMGFH</sequence>
<name>A0A6S7GC17_PARCT</name>
<dbReference type="Gene3D" id="1.10.720.30">
    <property type="entry name" value="SAP domain"/>
    <property type="match status" value="1"/>
</dbReference>
<dbReference type="InterPro" id="IPR003034">
    <property type="entry name" value="SAP_dom"/>
</dbReference>
<gene>
    <name evidence="1" type="ORF">PACLA_8A037791</name>
</gene>
<evidence type="ECO:0000313" key="1">
    <source>
        <dbReference type="EMBL" id="CAB3986126.1"/>
    </source>
</evidence>
<dbReference type="SMART" id="SM00513">
    <property type="entry name" value="SAP"/>
    <property type="match status" value="1"/>
</dbReference>
<dbReference type="EMBL" id="CACRXK020000967">
    <property type="protein sequence ID" value="CAB3986126.1"/>
    <property type="molecule type" value="Genomic_DNA"/>
</dbReference>
<dbReference type="AlphaFoldDB" id="A0A6S7GC17"/>
<keyword evidence="2" id="KW-1185">Reference proteome</keyword>